<dbReference type="EMBL" id="JANPWB010000011">
    <property type="protein sequence ID" value="KAJ1132032.1"/>
    <property type="molecule type" value="Genomic_DNA"/>
</dbReference>
<protein>
    <recommendedName>
        <fullName evidence="4">Thyroid peroxidase</fullName>
    </recommendedName>
</protein>
<organism evidence="2 3">
    <name type="scientific">Pleurodeles waltl</name>
    <name type="common">Iberian ribbed newt</name>
    <dbReference type="NCBI Taxonomy" id="8319"/>
    <lineage>
        <taxon>Eukaryota</taxon>
        <taxon>Metazoa</taxon>
        <taxon>Chordata</taxon>
        <taxon>Craniata</taxon>
        <taxon>Vertebrata</taxon>
        <taxon>Euteleostomi</taxon>
        <taxon>Amphibia</taxon>
        <taxon>Batrachia</taxon>
        <taxon>Caudata</taxon>
        <taxon>Salamandroidea</taxon>
        <taxon>Salamandridae</taxon>
        <taxon>Pleurodelinae</taxon>
        <taxon>Pleurodeles</taxon>
    </lineage>
</organism>
<sequence>MWVRDVSNRVVRYLDERGVLDQERSQLFTVWGQWVDHDLDFSPESPMASPSKTREECTTTCAKEANCFPIMIITFRDYLPNLLGDMYKREIPEYSGYDEYEDPRVANIFSIAFRFGHATVSPFIFRLDNNYRPRGNNYKVPLHKIFFATWRVIKEGGIDPLLRGLLANEAKLNIQNKMLSDELRERLFENPQTPGLDLASFNMQRGRDHGLVGNKIIIFRKENGAKQTYSTTNPIVMYRNIMHSQ</sequence>
<dbReference type="PANTHER" id="PTHR11475">
    <property type="entry name" value="OXIDASE/PEROXIDASE"/>
    <property type="match status" value="1"/>
</dbReference>
<feature type="binding site" description="axial binding residue" evidence="1">
    <location>
        <position position="117"/>
    </location>
    <ligand>
        <name>heme b</name>
        <dbReference type="ChEBI" id="CHEBI:60344"/>
    </ligand>
    <ligandPart>
        <name>Fe</name>
        <dbReference type="ChEBI" id="CHEBI:18248"/>
    </ligandPart>
</feature>
<dbReference type="Gene3D" id="1.10.640.10">
    <property type="entry name" value="Haem peroxidase domain superfamily, animal type"/>
    <property type="match status" value="2"/>
</dbReference>
<dbReference type="GO" id="GO:0005615">
    <property type="term" value="C:extracellular space"/>
    <property type="evidence" value="ECO:0007669"/>
    <property type="project" value="TreeGrafter"/>
</dbReference>
<dbReference type="SUPFAM" id="SSF48113">
    <property type="entry name" value="Heme-dependent peroxidases"/>
    <property type="match status" value="2"/>
</dbReference>
<name>A0AAV7PY35_PLEWA</name>
<dbReference type="PROSITE" id="PS50292">
    <property type="entry name" value="PEROXIDASE_3"/>
    <property type="match status" value="1"/>
</dbReference>
<evidence type="ECO:0000313" key="3">
    <source>
        <dbReference type="Proteomes" id="UP001066276"/>
    </source>
</evidence>
<dbReference type="GO" id="GO:0006979">
    <property type="term" value="P:response to oxidative stress"/>
    <property type="evidence" value="ECO:0007669"/>
    <property type="project" value="InterPro"/>
</dbReference>
<dbReference type="GO" id="GO:0042742">
    <property type="term" value="P:defense response to bacterium"/>
    <property type="evidence" value="ECO:0007669"/>
    <property type="project" value="TreeGrafter"/>
</dbReference>
<dbReference type="Proteomes" id="UP001066276">
    <property type="component" value="Chromosome 7"/>
</dbReference>
<gene>
    <name evidence="2" type="ORF">NDU88_010362</name>
</gene>
<dbReference type="GO" id="GO:0020037">
    <property type="term" value="F:heme binding"/>
    <property type="evidence" value="ECO:0007669"/>
    <property type="project" value="InterPro"/>
</dbReference>
<dbReference type="InterPro" id="IPR037120">
    <property type="entry name" value="Haem_peroxidase_sf_animal"/>
</dbReference>
<dbReference type="InterPro" id="IPR019791">
    <property type="entry name" value="Haem_peroxidase_animal"/>
</dbReference>
<dbReference type="GO" id="GO:0140825">
    <property type="term" value="F:lactoperoxidase activity"/>
    <property type="evidence" value="ECO:0007669"/>
    <property type="project" value="UniProtKB-EC"/>
</dbReference>
<dbReference type="AlphaFoldDB" id="A0AAV7PY35"/>
<dbReference type="InterPro" id="IPR010255">
    <property type="entry name" value="Haem_peroxidase_sf"/>
</dbReference>
<keyword evidence="3" id="KW-1185">Reference proteome</keyword>
<accession>A0AAV7PY35</accession>
<proteinExistence type="predicted"/>
<reference evidence="2" key="1">
    <citation type="journal article" date="2022" name="bioRxiv">
        <title>Sequencing and chromosome-scale assembly of the giantPleurodeles waltlgenome.</title>
        <authorList>
            <person name="Brown T."/>
            <person name="Elewa A."/>
            <person name="Iarovenko S."/>
            <person name="Subramanian E."/>
            <person name="Araus A.J."/>
            <person name="Petzold A."/>
            <person name="Susuki M."/>
            <person name="Suzuki K.-i.T."/>
            <person name="Hayashi T."/>
            <person name="Toyoda A."/>
            <person name="Oliveira C."/>
            <person name="Osipova E."/>
            <person name="Leigh N.D."/>
            <person name="Simon A."/>
            <person name="Yun M.H."/>
        </authorList>
    </citation>
    <scope>NUCLEOTIDE SEQUENCE</scope>
    <source>
        <strain evidence="2">20211129_DDA</strain>
        <tissue evidence="2">Liver</tissue>
    </source>
</reference>
<keyword evidence="1" id="KW-0479">Metal-binding</keyword>
<evidence type="ECO:0000256" key="1">
    <source>
        <dbReference type="PIRSR" id="PIRSR619791-2"/>
    </source>
</evidence>
<dbReference type="GO" id="GO:0046872">
    <property type="term" value="F:metal ion binding"/>
    <property type="evidence" value="ECO:0007669"/>
    <property type="project" value="UniProtKB-KW"/>
</dbReference>
<dbReference type="GO" id="GO:0005737">
    <property type="term" value="C:cytoplasm"/>
    <property type="evidence" value="ECO:0007669"/>
    <property type="project" value="UniProtKB-SubCell"/>
</dbReference>
<comment type="caution">
    <text evidence="2">The sequence shown here is derived from an EMBL/GenBank/DDBJ whole genome shotgun (WGS) entry which is preliminary data.</text>
</comment>
<keyword evidence="1" id="KW-0349">Heme</keyword>
<evidence type="ECO:0008006" key="4">
    <source>
        <dbReference type="Google" id="ProtNLM"/>
    </source>
</evidence>
<dbReference type="Pfam" id="PF03098">
    <property type="entry name" value="An_peroxidase"/>
    <property type="match status" value="1"/>
</dbReference>
<evidence type="ECO:0000313" key="2">
    <source>
        <dbReference type="EMBL" id="KAJ1132032.1"/>
    </source>
</evidence>
<keyword evidence="1" id="KW-0408">Iron</keyword>
<dbReference type="PANTHER" id="PTHR11475:SF63">
    <property type="entry name" value="EOSINOPHIL PEROXIDASE"/>
    <property type="match status" value="1"/>
</dbReference>